<gene>
    <name evidence="1" type="ORF">I6I98_13050</name>
</gene>
<keyword evidence="2" id="KW-1185">Reference proteome</keyword>
<evidence type="ECO:0008006" key="3">
    <source>
        <dbReference type="Google" id="ProtNLM"/>
    </source>
</evidence>
<organism evidence="1 2">
    <name type="scientific">Sphingobacterium multivorum</name>
    <dbReference type="NCBI Taxonomy" id="28454"/>
    <lineage>
        <taxon>Bacteria</taxon>
        <taxon>Pseudomonadati</taxon>
        <taxon>Bacteroidota</taxon>
        <taxon>Sphingobacteriia</taxon>
        <taxon>Sphingobacteriales</taxon>
        <taxon>Sphingobacteriaceae</taxon>
        <taxon>Sphingobacterium</taxon>
    </lineage>
</organism>
<proteinExistence type="predicted"/>
<evidence type="ECO:0000313" key="1">
    <source>
        <dbReference type="EMBL" id="QQT56130.1"/>
    </source>
</evidence>
<protein>
    <recommendedName>
        <fullName evidence="3">MORN repeat variant</fullName>
    </recommendedName>
</protein>
<dbReference type="Gene3D" id="2.20.110.10">
    <property type="entry name" value="Histone H3 K4-specific methyltransferase SET7/9 N-terminal domain"/>
    <property type="match status" value="1"/>
</dbReference>
<dbReference type="EMBL" id="CP068224">
    <property type="protein sequence ID" value="QQT56130.1"/>
    <property type="molecule type" value="Genomic_DNA"/>
</dbReference>
<name>A0ABX7CVL0_SPHMU</name>
<dbReference type="SUPFAM" id="SSF82185">
    <property type="entry name" value="Histone H3 K4-specific methyltransferase SET7/9 N-terminal domain"/>
    <property type="match status" value="1"/>
</dbReference>
<reference evidence="1 2" key="1">
    <citation type="submission" date="2021-01" db="EMBL/GenBank/DDBJ databases">
        <title>FDA dAtabase for Regulatory Grade micrObial Sequences (FDA-ARGOS): Supporting development and validation of Infectious Disease Dx tests.</title>
        <authorList>
            <person name="Sproer C."/>
            <person name="Gronow S."/>
            <person name="Severitt S."/>
            <person name="Schroder I."/>
            <person name="Tallon L."/>
            <person name="Sadzewicz L."/>
            <person name="Zhao X."/>
            <person name="Boylan J."/>
            <person name="Ott S."/>
            <person name="Bowen H."/>
            <person name="Vavikolanu K."/>
            <person name="Mehta A."/>
            <person name="Aluvathingal J."/>
            <person name="Nadendla S."/>
            <person name="Lowell S."/>
            <person name="Myers T."/>
            <person name="Yan Y."/>
            <person name="Sichtig H."/>
        </authorList>
    </citation>
    <scope>NUCLEOTIDE SEQUENCE [LARGE SCALE GENOMIC DNA]</scope>
    <source>
        <strain evidence="1 2">FDAARGOS_1141</strain>
    </source>
</reference>
<evidence type="ECO:0000313" key="2">
    <source>
        <dbReference type="Proteomes" id="UP000595498"/>
    </source>
</evidence>
<sequence length="142" mass="16703">MKQEGEIIFQNGLAYLKEVNVLYNGLYKVGTEYNDYCVYEFLNGKEFKRSNYDSNDILQSQTFLYENGISELIIFDEIGNKKFEHFYLNNKLDGPSKIYDENENVLITMNFKNGRLHGEKLIFNIDGTIKEKHNYENGIEIK</sequence>
<accession>A0ABX7CVL0</accession>
<dbReference type="Proteomes" id="UP000595498">
    <property type="component" value="Chromosome"/>
</dbReference>